<evidence type="ECO:0000256" key="1">
    <source>
        <dbReference type="SAM" id="MobiDB-lite"/>
    </source>
</evidence>
<keyword evidence="3" id="KW-1185">Reference proteome</keyword>
<sequence length="395" mass="40319">RQAGVAAAVALVVGAGGGYAFGSAGGSEPPTAMGGEGGWMAAPFPQDATTLEAPRSSVALEVAQTSYPMWGVRMVFSGEGLGTGAGVGTVWALDAAAGFDEAVAVRVADALGVPGEPRLSDGTWTVGPDDGSGPVVVLQGDDLGTVNFYDPTQDPWVCELVSTGEPFRGEAEPAEGAGELYPMSACEERDLGPAPGAEEARDRVVSLLGDLGLDEADLDVDVEVGATEAWTYVTVHRLVGGERSGLTWSASLTGSGVHSLYGTAAPVVDLGEYDLISPAQAVERMNDPRFGAGSAAPFAMMRSADEPLSLESSPMPTAEPAPVPERPRPTAPAPGSSIGWPVQQVTLTAATLRATVHHQPDGAALLVPSYELTGADGSMWTVLAVADTHLDLVSP</sequence>
<evidence type="ECO:0000313" key="2">
    <source>
        <dbReference type="EMBL" id="KGM08494.1"/>
    </source>
</evidence>
<feature type="region of interest" description="Disordered" evidence="1">
    <location>
        <begin position="307"/>
        <end position="339"/>
    </location>
</feature>
<dbReference type="Proteomes" id="UP000054314">
    <property type="component" value="Unassembled WGS sequence"/>
</dbReference>
<dbReference type="RefSeq" id="WP_035062972.1">
    <property type="nucleotide sequence ID" value="NZ_AXCZ01000312.1"/>
</dbReference>
<dbReference type="EMBL" id="AXCZ01000312">
    <property type="protein sequence ID" value="KGM08494.1"/>
    <property type="molecule type" value="Genomic_DNA"/>
</dbReference>
<proteinExistence type="predicted"/>
<organism evidence="2 3">
    <name type="scientific">Cellulomonas bogoriensis 69B4 = DSM 16987</name>
    <dbReference type="NCBI Taxonomy" id="1386082"/>
    <lineage>
        <taxon>Bacteria</taxon>
        <taxon>Bacillati</taxon>
        <taxon>Actinomycetota</taxon>
        <taxon>Actinomycetes</taxon>
        <taxon>Micrococcales</taxon>
        <taxon>Cellulomonadaceae</taxon>
        <taxon>Cellulomonas</taxon>
    </lineage>
</organism>
<feature type="non-terminal residue" evidence="2">
    <location>
        <position position="1"/>
    </location>
</feature>
<gene>
    <name evidence="2" type="ORF">N869_10905</name>
</gene>
<comment type="caution">
    <text evidence="2">The sequence shown here is derived from an EMBL/GenBank/DDBJ whole genome shotgun (WGS) entry which is preliminary data.</text>
</comment>
<reference evidence="2 3" key="1">
    <citation type="submission" date="2013-08" db="EMBL/GenBank/DDBJ databases">
        <title>Genome sequencing of Cellulomonas bogoriensis 69B4.</title>
        <authorList>
            <person name="Chen F."/>
            <person name="Li Y."/>
            <person name="Wang G."/>
        </authorList>
    </citation>
    <scope>NUCLEOTIDE SEQUENCE [LARGE SCALE GENOMIC DNA]</scope>
    <source>
        <strain evidence="2 3">69B4</strain>
    </source>
</reference>
<dbReference type="AlphaFoldDB" id="A0A0A0BN48"/>
<evidence type="ECO:0000313" key="3">
    <source>
        <dbReference type="Proteomes" id="UP000054314"/>
    </source>
</evidence>
<protein>
    <submittedName>
        <fullName evidence="2">Uncharacterized protein</fullName>
    </submittedName>
</protein>
<accession>A0A0A0BN48</accession>
<feature type="compositionally biased region" description="Pro residues" evidence="1">
    <location>
        <begin position="317"/>
        <end position="332"/>
    </location>
</feature>
<name>A0A0A0BN48_9CELL</name>